<organism evidence="1 2">
    <name type="scientific">Phocaeicola coprophilus</name>
    <dbReference type="NCBI Taxonomy" id="387090"/>
    <lineage>
        <taxon>Bacteria</taxon>
        <taxon>Pseudomonadati</taxon>
        <taxon>Bacteroidota</taxon>
        <taxon>Bacteroidia</taxon>
        <taxon>Bacteroidales</taxon>
        <taxon>Bacteroidaceae</taxon>
        <taxon>Phocaeicola</taxon>
    </lineage>
</organism>
<sequence length="826" mass="93857">MDIQGHIIDVWIGKTSKEHPIITIYDPEGKYYSLLPLVAERGVQVIDTTQELIHHREMACDYWMNELVQNEDARLLIYRKSAVPKEKERVYDPYIGMTQIGARFPIGPNDSYINLCKHFLHGKTEAIDELFKNGTASFANINALQEGVNYPELETLTGGKSMVEITLNLLALTEIGSTAWMSEWKSFGENHLPGLDTNGTTLKEVKQKLWQYLLFSEFVHDLPAALPAELNTVAKCPKENMESINNLCQSIRNRTDLRDDYVEQAQAITSRLHLDSLFAEAIDLGKIVTFAFENKVEFNIYLDHLYKGEYAEATLLVNKNKKSVWYQADAGVALFWNLTDQCERMMQCIRQPLGDLYSLKDLVLWYSEEGYKVDYAFRRFQAILTGSDFDTPQINELAQFTYRNYRSFTEQIQSRYQKLIHEEGYPIAGINRNIQAWNKEIAPLLTARKRVAIIFADAFRFEMGKELAQSLENSYTVSLQPSAAYVPTVTRFGMAALLPEAESKLELAVEDGKLQPYLEGKKVELPTDRINYIESKVPAHVKLMDVRSEDFLSANIAPDVNLLIIRSQSIDAAGENLTSVGYAEMESEMRLFTKCIRACKNLGFDQVVILADHGYMIQPKYQAGDNMSKPVGTSVMNERRSQAGDLNGNENSWLFTSEHIGVRSPIYRFAFAKQYGIYEKNKIYFHEGLSLQENIVPILTVQLTEERTKEAFRLELTYKGKNSGIIRVNRPLIELNFSGVESLFRPELCIVKMVVTDATGKEAGRVVESAFYNETTDLIAIPSECDKCKQPIEINEGVEGDIIVMALDPDTNVTLASIQLQTEFDF</sequence>
<reference evidence="1 2" key="1">
    <citation type="submission" date="2018-08" db="EMBL/GenBank/DDBJ databases">
        <title>A genome reference for cultivated species of the human gut microbiota.</title>
        <authorList>
            <person name="Zou Y."/>
            <person name="Xue W."/>
            <person name="Luo G."/>
        </authorList>
    </citation>
    <scope>NUCLEOTIDE SEQUENCE [LARGE SCALE GENOMIC DNA]</scope>
    <source>
        <strain evidence="1 2">AM42-38</strain>
    </source>
</reference>
<name>A0A413SXZ6_9BACT</name>
<dbReference type="RefSeq" id="WP_008139693.1">
    <property type="nucleotide sequence ID" value="NZ_CP069440.1"/>
</dbReference>
<evidence type="ECO:0000313" key="1">
    <source>
        <dbReference type="EMBL" id="RHA74483.1"/>
    </source>
</evidence>
<evidence type="ECO:0000313" key="2">
    <source>
        <dbReference type="Proteomes" id="UP000283855"/>
    </source>
</evidence>
<dbReference type="Pfam" id="PF08665">
    <property type="entry name" value="PglZ"/>
    <property type="match status" value="1"/>
</dbReference>
<proteinExistence type="predicted"/>
<dbReference type="Proteomes" id="UP000283855">
    <property type="component" value="Unassembled WGS sequence"/>
</dbReference>
<gene>
    <name evidence="1" type="ORF">DW921_10545</name>
</gene>
<dbReference type="GeneID" id="78404683"/>
<dbReference type="EMBL" id="QSFT01000023">
    <property type="protein sequence ID" value="RHA74483.1"/>
    <property type="molecule type" value="Genomic_DNA"/>
</dbReference>
<accession>A0A413SXZ6</accession>
<protein>
    <submittedName>
        <fullName evidence="1">PglZ domain-containing protein</fullName>
    </submittedName>
</protein>
<dbReference type="AlphaFoldDB" id="A0A413SXZ6"/>
<comment type="caution">
    <text evidence="1">The sequence shown here is derived from an EMBL/GenBank/DDBJ whole genome shotgun (WGS) entry which is preliminary data.</text>
</comment>